<accession>A0A553CLE2</accession>
<evidence type="ECO:0000256" key="8">
    <source>
        <dbReference type="ARBA" id="ARBA00023065"/>
    </source>
</evidence>
<feature type="signal peptide" evidence="14">
    <location>
        <begin position="1"/>
        <end position="24"/>
    </location>
</feature>
<comment type="similarity">
    <text evidence="12 13">Belongs to the TonB-dependent receptor family.</text>
</comment>
<keyword evidence="10 12" id="KW-0472">Membrane</keyword>
<evidence type="ECO:0000256" key="5">
    <source>
        <dbReference type="ARBA" id="ARBA00022692"/>
    </source>
</evidence>
<dbReference type="OrthoDB" id="1122665at2"/>
<keyword evidence="18" id="KW-1185">Reference proteome</keyword>
<comment type="caution">
    <text evidence="17">The sequence shown here is derived from an EMBL/GenBank/DDBJ whole genome shotgun (WGS) entry which is preliminary data.</text>
</comment>
<dbReference type="Gene3D" id="2.170.130.10">
    <property type="entry name" value="TonB-dependent receptor, plug domain"/>
    <property type="match status" value="1"/>
</dbReference>
<gene>
    <name evidence="17" type="ORF">FNW17_08450</name>
</gene>
<name>A0A553CLE2_9FLAO</name>
<dbReference type="SUPFAM" id="SSF56935">
    <property type="entry name" value="Porins"/>
    <property type="match status" value="1"/>
</dbReference>
<dbReference type="PROSITE" id="PS52016">
    <property type="entry name" value="TONB_DEPENDENT_REC_3"/>
    <property type="match status" value="1"/>
</dbReference>
<evidence type="ECO:0008006" key="19">
    <source>
        <dbReference type="Google" id="ProtNLM"/>
    </source>
</evidence>
<evidence type="ECO:0000256" key="4">
    <source>
        <dbReference type="ARBA" id="ARBA00022496"/>
    </source>
</evidence>
<dbReference type="Gene3D" id="2.60.40.1120">
    <property type="entry name" value="Carboxypeptidase-like, regulatory domain"/>
    <property type="match status" value="1"/>
</dbReference>
<dbReference type="PANTHER" id="PTHR32552:SF89">
    <property type="entry name" value="CATECHOLATE SIDEROPHORE RECEPTOR FIU"/>
    <property type="match status" value="1"/>
</dbReference>
<dbReference type="SUPFAM" id="SSF49464">
    <property type="entry name" value="Carboxypeptidase regulatory domain-like"/>
    <property type="match status" value="1"/>
</dbReference>
<proteinExistence type="inferred from homology"/>
<dbReference type="InterPro" id="IPR039426">
    <property type="entry name" value="TonB-dep_rcpt-like"/>
</dbReference>
<comment type="subcellular location">
    <subcellularLocation>
        <location evidence="1 12">Cell outer membrane</location>
        <topology evidence="1 12">Multi-pass membrane protein</topology>
    </subcellularLocation>
</comment>
<evidence type="ECO:0000256" key="2">
    <source>
        <dbReference type="ARBA" id="ARBA00022448"/>
    </source>
</evidence>
<feature type="chain" id="PRO_5021908522" description="TonB-dependent receptor" evidence="14">
    <location>
        <begin position="25"/>
        <end position="944"/>
    </location>
</feature>
<dbReference type="InterPro" id="IPR037066">
    <property type="entry name" value="Plug_dom_sf"/>
</dbReference>
<dbReference type="GO" id="GO:0009279">
    <property type="term" value="C:cell outer membrane"/>
    <property type="evidence" value="ECO:0007669"/>
    <property type="project" value="UniProtKB-SubCell"/>
</dbReference>
<dbReference type="Pfam" id="PF07715">
    <property type="entry name" value="Plug"/>
    <property type="match status" value="1"/>
</dbReference>
<dbReference type="EMBL" id="VJZR01000005">
    <property type="protein sequence ID" value="TRX21373.1"/>
    <property type="molecule type" value="Genomic_DNA"/>
</dbReference>
<evidence type="ECO:0000313" key="17">
    <source>
        <dbReference type="EMBL" id="TRX21373.1"/>
    </source>
</evidence>
<keyword evidence="7" id="KW-0408">Iron</keyword>
<evidence type="ECO:0000256" key="10">
    <source>
        <dbReference type="ARBA" id="ARBA00023136"/>
    </source>
</evidence>
<dbReference type="RefSeq" id="WP_144071420.1">
    <property type="nucleotide sequence ID" value="NZ_VJZR01000005.1"/>
</dbReference>
<evidence type="ECO:0000256" key="12">
    <source>
        <dbReference type="PROSITE-ProRule" id="PRU01360"/>
    </source>
</evidence>
<evidence type="ECO:0000256" key="7">
    <source>
        <dbReference type="ARBA" id="ARBA00023004"/>
    </source>
</evidence>
<evidence type="ECO:0000256" key="3">
    <source>
        <dbReference type="ARBA" id="ARBA00022452"/>
    </source>
</evidence>
<protein>
    <recommendedName>
        <fullName evidence="19">TonB-dependent receptor</fullName>
    </recommendedName>
</protein>
<feature type="domain" description="TonB-dependent receptor plug" evidence="16">
    <location>
        <begin position="122"/>
        <end position="232"/>
    </location>
</feature>
<evidence type="ECO:0000256" key="6">
    <source>
        <dbReference type="ARBA" id="ARBA00022729"/>
    </source>
</evidence>
<keyword evidence="3 12" id="KW-1134">Transmembrane beta strand</keyword>
<organism evidence="17 18">
    <name type="scientific">Flavobacterium franklandianum</name>
    <dbReference type="NCBI Taxonomy" id="2594430"/>
    <lineage>
        <taxon>Bacteria</taxon>
        <taxon>Pseudomonadati</taxon>
        <taxon>Bacteroidota</taxon>
        <taxon>Flavobacteriia</taxon>
        <taxon>Flavobacteriales</taxon>
        <taxon>Flavobacteriaceae</taxon>
        <taxon>Flavobacterium</taxon>
    </lineage>
</organism>
<keyword evidence="5 12" id="KW-0812">Transmembrane</keyword>
<dbReference type="InterPro" id="IPR000531">
    <property type="entry name" value="Beta-barrel_TonB"/>
</dbReference>
<evidence type="ECO:0000256" key="1">
    <source>
        <dbReference type="ARBA" id="ARBA00004571"/>
    </source>
</evidence>
<dbReference type="Pfam" id="PF13715">
    <property type="entry name" value="CarbopepD_reg_2"/>
    <property type="match status" value="1"/>
</dbReference>
<dbReference type="Proteomes" id="UP000318585">
    <property type="component" value="Unassembled WGS sequence"/>
</dbReference>
<evidence type="ECO:0000313" key="18">
    <source>
        <dbReference type="Proteomes" id="UP000318585"/>
    </source>
</evidence>
<sequence length="944" mass="103487">MKTTQFLRKYLLFMVIFSCGASFAQQGKIQGKVSDDKGVGIPSCSIAIEGNNKNAVTDVDGNFSIDNLTDGTYKIRISFVGFSTYSQTVKVPQSSKLNINLKEDQSALDEVVVTGVFDKRTKMNASVAISTLNAKQIEAVVPNSAADLLKNIPGVYVNTSKGEVGNSIYTRGLSYNGGFFYVSMQEDGLPVVGITGLVQPDAYLRADATLNRIEAVRGGTASILGANAPGGIFNYVSKEGGKSFKGEIRARTGLEGNGKNPYYRADFNVGGPLTKDKTLTYNIGGFYRNADGPKYPGYTLSKGGQLKANIVKNYKSGSIKFYFKVLDDNTAPFEFTPTVDFTNPKPAGSFNNTSSTLVQSLQFTIPKSITGLSEDINYDTKKVAAYNEIAAGLNWKQNIGKGWTFNNNLKISNKDYVGQTTSVVFPFRVDRPTFYGVSGNGGRFGTYQFYNPTTGAIYGTVLRPTTGLPSIVGTSSLPGGDVLPNAVFYNPNPYTKSSINDVIDQATITKKLKNMNFTGGVYFSNTKTTRLTFLPAAQSFATIEDKPQAVGIRYTNLSGSTFDLTNPIGVSNLGGAGFYDNEGTIKQTAFFFGHNWDITDKLNFDWGIRMENFNIKSSFSTPKRLPDSTTGGADGNTATVYDNRILTRNPTQSFDKSLSFSDLVSYSFGVNYKVSDRFAMYGRYSQGRKSPDLSYFLDVANQQLTSNISIEAQDIKMAEFGLKYRSKNLSLFVTPFYTLASNIPNFQIFQNTDGSNYAPPRLYQKIETKGLELEGNYAFNKNFSLRAVATIQSSIAKEFSVYLSKNAGPADDEKISFDGNNNDNIGNMFTITPTYSTDKFSASINWQYMGERWANVGNAFQLPSFHSFDLNTSYKISEKIQVNFSINNILNTYGIMGWAAPGGFPAALDTQGFTKAMLDANPQAVYSTLPIMPRAYFLTLSYKF</sequence>
<feature type="domain" description="TonB-dependent receptor-like beta-barrel" evidence="15">
    <location>
        <begin position="432"/>
        <end position="889"/>
    </location>
</feature>
<keyword evidence="6 14" id="KW-0732">Signal</keyword>
<evidence type="ECO:0000256" key="14">
    <source>
        <dbReference type="SAM" id="SignalP"/>
    </source>
</evidence>
<keyword evidence="8" id="KW-0406">Ion transport</keyword>
<dbReference type="Gene3D" id="2.40.170.20">
    <property type="entry name" value="TonB-dependent receptor, beta-barrel domain"/>
    <property type="match status" value="1"/>
</dbReference>
<dbReference type="AlphaFoldDB" id="A0A553CLE2"/>
<evidence type="ECO:0000256" key="13">
    <source>
        <dbReference type="RuleBase" id="RU003357"/>
    </source>
</evidence>
<evidence type="ECO:0000259" key="15">
    <source>
        <dbReference type="Pfam" id="PF00593"/>
    </source>
</evidence>
<dbReference type="InterPro" id="IPR012910">
    <property type="entry name" value="Plug_dom"/>
</dbReference>
<evidence type="ECO:0000256" key="11">
    <source>
        <dbReference type="ARBA" id="ARBA00023237"/>
    </source>
</evidence>
<keyword evidence="11 12" id="KW-0998">Cell outer membrane</keyword>
<dbReference type="PANTHER" id="PTHR32552">
    <property type="entry name" value="FERRICHROME IRON RECEPTOR-RELATED"/>
    <property type="match status" value="1"/>
</dbReference>
<reference evidence="17 18" key="1">
    <citation type="submission" date="2019-07" db="EMBL/GenBank/DDBJ databases">
        <title>Novel species of Flavobacterium.</title>
        <authorList>
            <person name="Liu Q."/>
            <person name="Xin Y.-H."/>
        </authorList>
    </citation>
    <scope>NUCLEOTIDE SEQUENCE [LARGE SCALE GENOMIC DNA]</scope>
    <source>
        <strain evidence="17 18">LB3P56</strain>
    </source>
</reference>
<keyword evidence="4" id="KW-0410">Iron transport</keyword>
<evidence type="ECO:0000256" key="9">
    <source>
        <dbReference type="ARBA" id="ARBA00023077"/>
    </source>
</evidence>
<evidence type="ECO:0000259" key="16">
    <source>
        <dbReference type="Pfam" id="PF07715"/>
    </source>
</evidence>
<dbReference type="Pfam" id="PF00593">
    <property type="entry name" value="TonB_dep_Rec_b-barrel"/>
    <property type="match status" value="1"/>
</dbReference>
<keyword evidence="2 12" id="KW-0813">Transport</keyword>
<keyword evidence="9 13" id="KW-0798">TonB box</keyword>
<dbReference type="InterPro" id="IPR008969">
    <property type="entry name" value="CarboxyPept-like_regulatory"/>
</dbReference>
<dbReference type="GO" id="GO:0015344">
    <property type="term" value="F:siderophore uptake transmembrane transporter activity"/>
    <property type="evidence" value="ECO:0007669"/>
    <property type="project" value="TreeGrafter"/>
</dbReference>
<dbReference type="InterPro" id="IPR036942">
    <property type="entry name" value="Beta-barrel_TonB_sf"/>
</dbReference>